<comment type="subcellular location">
    <subcellularLocation>
        <location evidence="1">Nucleus</location>
    </subcellularLocation>
</comment>
<evidence type="ECO:0000256" key="1">
    <source>
        <dbReference type="ARBA" id="ARBA00004123"/>
    </source>
</evidence>
<keyword evidence="3" id="KW-0805">Transcription regulation</keyword>
<dbReference type="GO" id="GO:0005634">
    <property type="term" value="C:nucleus"/>
    <property type="evidence" value="ECO:0007669"/>
    <property type="project" value="UniProtKB-SubCell"/>
</dbReference>
<keyword evidence="2" id="KW-0479">Metal-binding</keyword>
<dbReference type="PROSITE" id="PS50048">
    <property type="entry name" value="ZN2_CY6_FUNGAL_2"/>
    <property type="match status" value="1"/>
</dbReference>
<dbReference type="SUPFAM" id="SSF57701">
    <property type="entry name" value="Zn2/Cys6 DNA-binding domain"/>
    <property type="match status" value="1"/>
</dbReference>
<dbReference type="InterPro" id="IPR007219">
    <property type="entry name" value="XnlR_reg_dom"/>
</dbReference>
<dbReference type="EMBL" id="LFMY01000010">
    <property type="protein sequence ID" value="OKL58231.1"/>
    <property type="molecule type" value="Genomic_DNA"/>
</dbReference>
<evidence type="ECO:0000256" key="7">
    <source>
        <dbReference type="SAM" id="MobiDB-lite"/>
    </source>
</evidence>
<keyword evidence="4" id="KW-0238">DNA-binding</keyword>
<proteinExistence type="predicted"/>
<keyword evidence="5" id="KW-0804">Transcription</keyword>
<dbReference type="GO" id="GO:0000981">
    <property type="term" value="F:DNA-binding transcription factor activity, RNA polymerase II-specific"/>
    <property type="evidence" value="ECO:0007669"/>
    <property type="project" value="InterPro"/>
</dbReference>
<gene>
    <name evidence="9" type="ORF">UA08_06842</name>
</gene>
<dbReference type="STRING" id="1441469.A0A225AB33"/>
<dbReference type="SMART" id="SM00906">
    <property type="entry name" value="Fungal_trans"/>
    <property type="match status" value="1"/>
</dbReference>
<dbReference type="Gene3D" id="3.40.50.720">
    <property type="entry name" value="NAD(P)-binding Rossmann-like Domain"/>
    <property type="match status" value="1"/>
</dbReference>
<keyword evidence="10" id="KW-1185">Reference proteome</keyword>
<organism evidence="9 10">
    <name type="scientific">Talaromyces atroroseus</name>
    <dbReference type="NCBI Taxonomy" id="1441469"/>
    <lineage>
        <taxon>Eukaryota</taxon>
        <taxon>Fungi</taxon>
        <taxon>Dikarya</taxon>
        <taxon>Ascomycota</taxon>
        <taxon>Pezizomycotina</taxon>
        <taxon>Eurotiomycetes</taxon>
        <taxon>Eurotiomycetidae</taxon>
        <taxon>Eurotiales</taxon>
        <taxon>Trichocomaceae</taxon>
        <taxon>Talaromyces</taxon>
        <taxon>Talaromyces sect. Trachyspermi</taxon>
    </lineage>
</organism>
<dbReference type="Pfam" id="PF04082">
    <property type="entry name" value="Fungal_trans"/>
    <property type="match status" value="1"/>
</dbReference>
<dbReference type="GO" id="GO:0006351">
    <property type="term" value="P:DNA-templated transcription"/>
    <property type="evidence" value="ECO:0007669"/>
    <property type="project" value="InterPro"/>
</dbReference>
<sequence>MSSYTVTFVGATGGCTNACLTHFLLSNNDHLEYKAIALARTPSKLIESLKRQPGITDSILDRKLTIVQGDGTNAADIKKALFYQAQIPLPKLVDAVVSGIGSYPVRQKGTLLSLTLASPNIAQNFSIALITALREIYSERPDIETKPVVSVISTTGLPSPKEDVPFGMRTLYHHALKVPHEDKAKMEELLMSAYEKEALFKAVVIVRPTLLTGDGIILPDTNKKTVRAGTVLNPAKGYLISRGDVGEWIWANILLSDDRGGKCRKMSSKATVPGNVNEAALVRRYNVERSCLRCHERKVRCNKALPCSACTCAKVQCRYPGPERTKRRSQRGAQVQLGSRLDRLERALGAMTTIPERADPETDARLLGVTDSCGTSTSSPPPPKGLSTSSVGRSRTAPPENHPTRGLLIQDGASTRYINEAMLSQMLEKPAFTSQETELQSAISTPDSRTSVENRTPSFGFHGMISAPCVYATNYASLYPSRGQAARLWQVYLNNVNPIMRLLHIPTTQSSFFSAINDYTEVAPDFKALLFAIYFAAVTSLDDSEVNLILGQDRQSAVNAYQQGMEVNLHAASFLDSPTITSLQALSIYLMCRRSHNTGLSGWALNGLLARAAQSIGLHRDGENFKLSPFECEVRRRLWWQVAGSESRVAEDHGLFTGDLLYFCDTKLPSNLNDIDLTVDMRCPPEPKQGWTETMPYLLVFETNKALQEMQQFLARGINHNERPAHLERFLHDFKAKLSTQFFQYLDANVPVQKYVLLLGNVQLGKLEVLVRQQSIRGLTIEKAAEFVRDETLVLACEAIQRGTQLRTDELLKSFHWLTSTYPQYFLLTYSLWHLCIRPDTESADWAWNIIEQSLQKDQMYGPSNHGPKWNVMNKLRQKALTIRHSYLSRKHATTGPSETENHEVPTENLDEDIFNMAVEEGMMWDLDLNLISGFQAFSSDPLIQGQGSTL</sequence>
<dbReference type="PANTHER" id="PTHR31001">
    <property type="entry name" value="UNCHARACTERIZED TRANSCRIPTIONAL REGULATORY PROTEIN"/>
    <property type="match status" value="1"/>
</dbReference>
<comment type="caution">
    <text evidence="9">The sequence shown here is derived from an EMBL/GenBank/DDBJ whole genome shotgun (WGS) entry which is preliminary data.</text>
</comment>
<feature type="region of interest" description="Disordered" evidence="7">
    <location>
        <begin position="351"/>
        <end position="411"/>
    </location>
</feature>
<feature type="domain" description="Zn(2)-C6 fungal-type" evidence="8">
    <location>
        <begin position="290"/>
        <end position="319"/>
    </location>
</feature>
<dbReference type="SMART" id="SM00066">
    <property type="entry name" value="GAL4"/>
    <property type="match status" value="1"/>
</dbReference>
<dbReference type="Proteomes" id="UP000214365">
    <property type="component" value="Unassembled WGS sequence"/>
</dbReference>
<name>A0A225AB33_TALAT</name>
<evidence type="ECO:0000256" key="5">
    <source>
        <dbReference type="ARBA" id="ARBA00023163"/>
    </source>
</evidence>
<dbReference type="CDD" id="cd00067">
    <property type="entry name" value="GAL4"/>
    <property type="match status" value="1"/>
</dbReference>
<feature type="region of interest" description="Disordered" evidence="7">
    <location>
        <begin position="434"/>
        <end position="453"/>
    </location>
</feature>
<dbReference type="InterPro" id="IPR050613">
    <property type="entry name" value="Sec_Metabolite_Reg"/>
</dbReference>
<dbReference type="GO" id="GO:0003677">
    <property type="term" value="F:DNA binding"/>
    <property type="evidence" value="ECO:0007669"/>
    <property type="project" value="UniProtKB-KW"/>
</dbReference>
<dbReference type="OrthoDB" id="424974at2759"/>
<evidence type="ECO:0000313" key="10">
    <source>
        <dbReference type="Proteomes" id="UP000214365"/>
    </source>
</evidence>
<dbReference type="PROSITE" id="PS00463">
    <property type="entry name" value="ZN2_CY6_FUNGAL_1"/>
    <property type="match status" value="1"/>
</dbReference>
<dbReference type="PANTHER" id="PTHR31001:SF57">
    <property type="entry name" value="ZN(II)2CYS6 TRANSCRIPTION FACTOR (EUROFUNG)"/>
    <property type="match status" value="1"/>
</dbReference>
<dbReference type="InterPro" id="IPR036291">
    <property type="entry name" value="NAD(P)-bd_dom_sf"/>
</dbReference>
<reference evidence="9 10" key="1">
    <citation type="submission" date="2015-06" db="EMBL/GenBank/DDBJ databases">
        <title>Talaromyces atroroseus IBT 11181 draft genome.</title>
        <authorList>
            <person name="Rasmussen K.B."/>
            <person name="Rasmussen S."/>
            <person name="Petersen B."/>
            <person name="Sicheritz-Ponten T."/>
            <person name="Mortensen U.H."/>
            <person name="Thrane U."/>
        </authorList>
    </citation>
    <scope>NUCLEOTIDE SEQUENCE [LARGE SCALE GENOMIC DNA]</scope>
    <source>
        <strain evidence="9 10">IBT 11181</strain>
    </source>
</reference>
<evidence type="ECO:0000259" key="8">
    <source>
        <dbReference type="PROSITE" id="PS50048"/>
    </source>
</evidence>
<dbReference type="Gene3D" id="4.10.240.10">
    <property type="entry name" value="Zn(2)-C6 fungal-type DNA-binding domain"/>
    <property type="match status" value="1"/>
</dbReference>
<protein>
    <recommendedName>
        <fullName evidence="8">Zn(2)-C6 fungal-type domain-containing protein</fullName>
    </recommendedName>
</protein>
<dbReference type="AlphaFoldDB" id="A0A225AB33"/>
<evidence type="ECO:0000256" key="4">
    <source>
        <dbReference type="ARBA" id="ARBA00023125"/>
    </source>
</evidence>
<dbReference type="InterPro" id="IPR001138">
    <property type="entry name" value="Zn2Cys6_DnaBD"/>
</dbReference>
<evidence type="ECO:0000256" key="2">
    <source>
        <dbReference type="ARBA" id="ARBA00022723"/>
    </source>
</evidence>
<dbReference type="SUPFAM" id="SSF51735">
    <property type="entry name" value="NAD(P)-binding Rossmann-fold domains"/>
    <property type="match status" value="1"/>
</dbReference>
<dbReference type="CDD" id="cd12148">
    <property type="entry name" value="fungal_TF_MHR"/>
    <property type="match status" value="1"/>
</dbReference>
<evidence type="ECO:0000256" key="6">
    <source>
        <dbReference type="ARBA" id="ARBA00023242"/>
    </source>
</evidence>
<dbReference type="Pfam" id="PF00172">
    <property type="entry name" value="Zn_clus"/>
    <property type="match status" value="1"/>
</dbReference>
<accession>A0A225AB33</accession>
<dbReference type="GO" id="GO:0008270">
    <property type="term" value="F:zinc ion binding"/>
    <property type="evidence" value="ECO:0007669"/>
    <property type="project" value="InterPro"/>
</dbReference>
<evidence type="ECO:0000256" key="3">
    <source>
        <dbReference type="ARBA" id="ARBA00023015"/>
    </source>
</evidence>
<dbReference type="InterPro" id="IPR036864">
    <property type="entry name" value="Zn2-C6_fun-type_DNA-bd_sf"/>
</dbReference>
<evidence type="ECO:0000313" key="9">
    <source>
        <dbReference type="EMBL" id="OKL58231.1"/>
    </source>
</evidence>
<keyword evidence="6" id="KW-0539">Nucleus</keyword>
<dbReference type="GeneID" id="31006597"/>
<dbReference type="RefSeq" id="XP_020118352.1">
    <property type="nucleotide sequence ID" value="XM_020269163.1"/>
</dbReference>